<keyword evidence="1" id="KW-0175">Coiled coil</keyword>
<gene>
    <name evidence="4" type="ORF">SAMN00017477_1976</name>
</gene>
<accession>A0A1W1VHH0</accession>
<dbReference type="Pfam" id="PF07833">
    <property type="entry name" value="Cu_amine_oxidN1"/>
    <property type="match status" value="1"/>
</dbReference>
<feature type="domain" description="Copper amine oxidase-like N-terminal" evidence="3">
    <location>
        <begin position="351"/>
        <end position="452"/>
    </location>
</feature>
<protein>
    <submittedName>
        <fullName evidence="4">Copper amine oxidase N-terminal domain-containing protein</fullName>
    </submittedName>
</protein>
<proteinExistence type="predicted"/>
<keyword evidence="5" id="KW-1185">Reference proteome</keyword>
<dbReference type="PROSITE" id="PS51257">
    <property type="entry name" value="PROKAR_LIPOPROTEIN"/>
    <property type="match status" value="1"/>
</dbReference>
<feature type="signal peptide" evidence="2">
    <location>
        <begin position="1"/>
        <end position="26"/>
    </location>
</feature>
<dbReference type="Proteomes" id="UP000192368">
    <property type="component" value="Unassembled WGS sequence"/>
</dbReference>
<dbReference type="InterPro" id="IPR012854">
    <property type="entry name" value="Cu_amine_oxidase-like_N"/>
</dbReference>
<evidence type="ECO:0000256" key="2">
    <source>
        <dbReference type="SAM" id="SignalP"/>
    </source>
</evidence>
<evidence type="ECO:0000313" key="4">
    <source>
        <dbReference type="EMBL" id="SMB92788.1"/>
    </source>
</evidence>
<keyword evidence="2" id="KW-0732">Signal</keyword>
<evidence type="ECO:0000256" key="1">
    <source>
        <dbReference type="SAM" id="Coils"/>
    </source>
</evidence>
<evidence type="ECO:0000259" key="3">
    <source>
        <dbReference type="Pfam" id="PF07833"/>
    </source>
</evidence>
<feature type="chain" id="PRO_5038939275" evidence="2">
    <location>
        <begin position="27"/>
        <end position="519"/>
    </location>
</feature>
<dbReference type="EMBL" id="FWWR01000017">
    <property type="protein sequence ID" value="SMB92788.1"/>
    <property type="molecule type" value="Genomic_DNA"/>
</dbReference>
<dbReference type="OrthoDB" id="2379109at2"/>
<dbReference type="STRING" id="573058.SAMN00017477_1976"/>
<dbReference type="InterPro" id="IPR036582">
    <property type="entry name" value="Mao_N_sf"/>
</dbReference>
<reference evidence="5" key="1">
    <citation type="submission" date="2017-04" db="EMBL/GenBank/DDBJ databases">
        <authorList>
            <person name="Varghese N."/>
            <person name="Submissions S."/>
        </authorList>
    </citation>
    <scope>NUCLEOTIDE SEQUENCE [LARGE SCALE GENOMIC DNA]</scope>
    <source>
        <strain evidence="5">DSM 20463</strain>
    </source>
</reference>
<dbReference type="AlphaFoldDB" id="A0A1W1VHH0"/>
<feature type="coiled-coil region" evidence="1">
    <location>
        <begin position="470"/>
        <end position="502"/>
    </location>
</feature>
<dbReference type="RefSeq" id="WP_084231489.1">
    <property type="nucleotide sequence ID" value="NZ_FWWR01000017.1"/>
</dbReference>
<organism evidence="4 5">
    <name type="scientific">Peptoniphilus asaccharolyticus DSM 20463</name>
    <dbReference type="NCBI Taxonomy" id="573058"/>
    <lineage>
        <taxon>Bacteria</taxon>
        <taxon>Bacillati</taxon>
        <taxon>Bacillota</taxon>
        <taxon>Tissierellia</taxon>
        <taxon>Tissierellales</taxon>
        <taxon>Peptoniphilaceae</taxon>
        <taxon>Peptoniphilus</taxon>
    </lineage>
</organism>
<dbReference type="Gene3D" id="3.30.457.10">
    <property type="entry name" value="Copper amine oxidase-like, N-terminal domain"/>
    <property type="match status" value="1"/>
</dbReference>
<name>A0A1W1VHH0_PEPAS</name>
<dbReference type="SUPFAM" id="SSF55383">
    <property type="entry name" value="Copper amine oxidase, domain N"/>
    <property type="match status" value="1"/>
</dbReference>
<evidence type="ECO:0000313" key="5">
    <source>
        <dbReference type="Proteomes" id="UP000192368"/>
    </source>
</evidence>
<sequence>MKKRILSIVMMLAVVMSLVGCTPNVAAYLEKTKEVQNWEGSKISGQAEVKVSFKDEQGKAQEVKMPMTVSGVSEGKEKAEVKVSMDMTAIKKMAPAEEAEEAMKMIPDKFEMHMFVDGSKIYINKDYFKAMAMGNKEALANIKEDYILLATDEENSVAMMPQKAVMEYVNSAEFNADIMSILNKALEGYKPVVDMKVEGNKFTYEATSDQMAQEIINSVTTIVANWDKVSGDIYKLANKMEAGVDEATIKEAVKGFKKDDFAKSVNEAKEKIKGSSLKSSIDFKEGKYLQEMVLDLKVKDMFNMVMTMKSEAVKDDSVKVMIPKSVKKLTSEEYMDLIFHMDKTPIINVRVNAEELDFVDQQPTIVEGRTLVPFRALLEKLGAKVEWNEKTQMVTATKADKTIVLKIGSNKATVDGKEVTLDVPAVIENGRTIVPLRFLSENLGYKVKFDAEMAPFYVIDIYNTTDEKLAETLKAKEDAMIAEFAKMEKESLEKANKTEKANSVGIIGGKDSETKIKVK</sequence>